<feature type="domain" description="DEAD-box RNA helicase Q" evidence="11">
    <location>
        <begin position="5"/>
        <end position="33"/>
    </location>
</feature>
<proteinExistence type="inferred from homology"/>
<dbReference type="PANTHER" id="PTHR47959:SF13">
    <property type="entry name" value="ATP-DEPENDENT RNA HELICASE RHLE"/>
    <property type="match status" value="1"/>
</dbReference>
<dbReference type="PANTHER" id="PTHR47959">
    <property type="entry name" value="ATP-DEPENDENT RNA HELICASE RHLE-RELATED"/>
    <property type="match status" value="1"/>
</dbReference>
<dbReference type="Proteomes" id="UP001185092">
    <property type="component" value="Unassembled WGS sequence"/>
</dbReference>
<dbReference type="SMART" id="SM00487">
    <property type="entry name" value="DEXDc"/>
    <property type="match status" value="1"/>
</dbReference>
<name>A0AAE4BPN2_9BACT</name>
<dbReference type="InterPro" id="IPR050079">
    <property type="entry name" value="DEAD_box_RNA_helicase"/>
</dbReference>
<dbReference type="GO" id="GO:0003676">
    <property type="term" value="F:nucleic acid binding"/>
    <property type="evidence" value="ECO:0007669"/>
    <property type="project" value="InterPro"/>
</dbReference>
<dbReference type="InterPro" id="IPR011545">
    <property type="entry name" value="DEAD/DEAH_box_helicase_dom"/>
</dbReference>
<dbReference type="GO" id="GO:0003724">
    <property type="term" value="F:RNA helicase activity"/>
    <property type="evidence" value="ECO:0007669"/>
    <property type="project" value="InterPro"/>
</dbReference>
<dbReference type="Pfam" id="PF00271">
    <property type="entry name" value="Helicase_C"/>
    <property type="match status" value="1"/>
</dbReference>
<evidence type="ECO:0000256" key="7">
    <source>
        <dbReference type="RuleBase" id="RU000492"/>
    </source>
</evidence>
<dbReference type="PROSITE" id="PS51192">
    <property type="entry name" value="HELICASE_ATP_BIND_1"/>
    <property type="match status" value="1"/>
</dbReference>
<dbReference type="SMART" id="SM00490">
    <property type="entry name" value="HELICc"/>
    <property type="match status" value="1"/>
</dbReference>
<evidence type="ECO:0000256" key="6">
    <source>
        <dbReference type="PROSITE-ProRule" id="PRU00552"/>
    </source>
</evidence>
<evidence type="ECO:0000259" key="9">
    <source>
        <dbReference type="PROSITE" id="PS51192"/>
    </source>
</evidence>
<dbReference type="SUPFAM" id="SSF52540">
    <property type="entry name" value="P-loop containing nucleoside triphosphate hydrolases"/>
    <property type="match status" value="1"/>
</dbReference>
<keyword evidence="4 7" id="KW-0067">ATP-binding</keyword>
<dbReference type="CDD" id="cd00268">
    <property type="entry name" value="DEADc"/>
    <property type="match status" value="1"/>
</dbReference>
<dbReference type="InterPro" id="IPR000629">
    <property type="entry name" value="RNA-helicase_DEAD-box_CS"/>
</dbReference>
<dbReference type="InterPro" id="IPR027417">
    <property type="entry name" value="P-loop_NTPase"/>
</dbReference>
<dbReference type="EMBL" id="JAVDQD010000001">
    <property type="protein sequence ID" value="MDR6238164.1"/>
    <property type="molecule type" value="Genomic_DNA"/>
</dbReference>
<keyword evidence="1 7" id="KW-0547">Nucleotide-binding</keyword>
<dbReference type="AlphaFoldDB" id="A0AAE4BPN2"/>
<dbReference type="Pfam" id="PF00270">
    <property type="entry name" value="DEAD"/>
    <property type="match status" value="1"/>
</dbReference>
<dbReference type="PROSITE" id="PS51194">
    <property type="entry name" value="HELICASE_CTER"/>
    <property type="match status" value="1"/>
</dbReference>
<dbReference type="InterPro" id="IPR014014">
    <property type="entry name" value="RNA_helicase_DEAD_Q_motif"/>
</dbReference>
<reference evidence="12" key="1">
    <citation type="submission" date="2023-07" db="EMBL/GenBank/DDBJ databases">
        <title>Genomic Encyclopedia of Type Strains, Phase IV (KMG-IV): sequencing the most valuable type-strain genomes for metagenomic binning, comparative biology and taxonomic classification.</title>
        <authorList>
            <person name="Goeker M."/>
        </authorList>
    </citation>
    <scope>NUCLEOTIDE SEQUENCE</scope>
    <source>
        <strain evidence="12">DSM 26174</strain>
    </source>
</reference>
<dbReference type="InterPro" id="IPR044742">
    <property type="entry name" value="DEAD/DEAH_RhlB"/>
</dbReference>
<feature type="compositionally biased region" description="Basic residues" evidence="8">
    <location>
        <begin position="392"/>
        <end position="413"/>
    </location>
</feature>
<dbReference type="RefSeq" id="WP_309937629.1">
    <property type="nucleotide sequence ID" value="NZ_AP025305.1"/>
</dbReference>
<protein>
    <submittedName>
        <fullName evidence="12">Superfamily II DNA/RNA helicase</fullName>
    </submittedName>
</protein>
<dbReference type="GO" id="GO:0005829">
    <property type="term" value="C:cytosol"/>
    <property type="evidence" value="ECO:0007669"/>
    <property type="project" value="TreeGrafter"/>
</dbReference>
<feature type="short sequence motif" description="Q motif" evidence="6">
    <location>
        <begin position="5"/>
        <end position="33"/>
    </location>
</feature>
<evidence type="ECO:0000256" key="4">
    <source>
        <dbReference type="ARBA" id="ARBA00022840"/>
    </source>
</evidence>
<evidence type="ECO:0000256" key="3">
    <source>
        <dbReference type="ARBA" id="ARBA00022806"/>
    </source>
</evidence>
<feature type="domain" description="Helicase ATP-binding" evidence="9">
    <location>
        <begin position="36"/>
        <end position="210"/>
    </location>
</feature>
<comment type="similarity">
    <text evidence="5 7">Belongs to the DEAD box helicase family.</text>
</comment>
<dbReference type="PROSITE" id="PS51195">
    <property type="entry name" value="Q_MOTIF"/>
    <property type="match status" value="1"/>
</dbReference>
<accession>A0AAE4BPN2</accession>
<evidence type="ECO:0000256" key="1">
    <source>
        <dbReference type="ARBA" id="ARBA00022741"/>
    </source>
</evidence>
<evidence type="ECO:0000259" key="11">
    <source>
        <dbReference type="PROSITE" id="PS51195"/>
    </source>
</evidence>
<dbReference type="CDD" id="cd18787">
    <property type="entry name" value="SF2_C_DEAD"/>
    <property type="match status" value="1"/>
</dbReference>
<evidence type="ECO:0000256" key="8">
    <source>
        <dbReference type="SAM" id="MobiDB-lite"/>
    </source>
</evidence>
<feature type="region of interest" description="Disordered" evidence="8">
    <location>
        <begin position="379"/>
        <end position="413"/>
    </location>
</feature>
<evidence type="ECO:0000313" key="13">
    <source>
        <dbReference type="Proteomes" id="UP001185092"/>
    </source>
</evidence>
<dbReference type="InterPro" id="IPR014001">
    <property type="entry name" value="Helicase_ATP-bd"/>
</dbReference>
<feature type="domain" description="Helicase C-terminal" evidence="10">
    <location>
        <begin position="241"/>
        <end position="383"/>
    </location>
</feature>
<dbReference type="GO" id="GO:0016787">
    <property type="term" value="F:hydrolase activity"/>
    <property type="evidence" value="ECO:0007669"/>
    <property type="project" value="UniProtKB-KW"/>
</dbReference>
<evidence type="ECO:0000256" key="2">
    <source>
        <dbReference type="ARBA" id="ARBA00022801"/>
    </source>
</evidence>
<dbReference type="PROSITE" id="PS00039">
    <property type="entry name" value="DEAD_ATP_HELICASE"/>
    <property type="match status" value="1"/>
</dbReference>
<dbReference type="InterPro" id="IPR001650">
    <property type="entry name" value="Helicase_C-like"/>
</dbReference>
<evidence type="ECO:0000259" key="10">
    <source>
        <dbReference type="PROSITE" id="PS51194"/>
    </source>
</evidence>
<keyword evidence="2 7" id="KW-0378">Hydrolase</keyword>
<dbReference type="GO" id="GO:0005524">
    <property type="term" value="F:ATP binding"/>
    <property type="evidence" value="ECO:0007669"/>
    <property type="project" value="UniProtKB-KW"/>
</dbReference>
<comment type="caution">
    <text evidence="12">The sequence shown here is derived from an EMBL/GenBank/DDBJ whole genome shotgun (WGS) entry which is preliminary data.</text>
</comment>
<evidence type="ECO:0000256" key="5">
    <source>
        <dbReference type="ARBA" id="ARBA00038437"/>
    </source>
</evidence>
<gene>
    <name evidence="12" type="ORF">HNQ88_001140</name>
</gene>
<sequence length="413" mass="46403">MEESLTFKDLNLSQQVQDSLEAMRFSNPTPIQAQAIPKIIEGKDLIACAQTGTGKTAAFLLPVISRLSENPSDSIDTLILTPTRELAIQIDQQLEGFSYFVPLSSISVYGGNSTQNWDQQRNSLINGVNIVIATPGRLIQHINQGYVNFDNINTVILDEADRMLDMGFYDDLIKITSNIKNDKQTLMFSATMPPKIKKLAKEALTEEHEEVTIAVSKTAEGVLQGAYMVYENQKIPVIKGLLQDKLDELQSVIIFCSSKLKVKNLEKELKAQKLNVASIHSDHDQDERSKVLLDFKNRKLPILIATDIVSRGIDIDSIGLVINYDVPKDPEDYVHRVGRTARANTKGIAITFITKDDEYQFNRIDKLLDKEVAKITLPEEFGDQPDYNANSRGKRKKFNNNGPRKKRKPSPKK</sequence>
<keyword evidence="13" id="KW-1185">Reference proteome</keyword>
<dbReference type="Gene3D" id="3.40.50.300">
    <property type="entry name" value="P-loop containing nucleotide triphosphate hydrolases"/>
    <property type="match status" value="2"/>
</dbReference>
<organism evidence="12 13">
    <name type="scientific">Aureibacter tunicatorum</name>
    <dbReference type="NCBI Taxonomy" id="866807"/>
    <lineage>
        <taxon>Bacteria</taxon>
        <taxon>Pseudomonadati</taxon>
        <taxon>Bacteroidota</taxon>
        <taxon>Cytophagia</taxon>
        <taxon>Cytophagales</taxon>
        <taxon>Persicobacteraceae</taxon>
        <taxon>Aureibacter</taxon>
    </lineage>
</organism>
<evidence type="ECO:0000313" key="12">
    <source>
        <dbReference type="EMBL" id="MDR6238164.1"/>
    </source>
</evidence>
<keyword evidence="3 7" id="KW-0347">Helicase</keyword>